<gene>
    <name evidence="4" type="ORF">C8P64_0342</name>
</gene>
<dbReference type="InterPro" id="IPR050659">
    <property type="entry name" value="Peptidase_M24B"/>
</dbReference>
<dbReference type="InterPro" id="IPR036005">
    <property type="entry name" value="Creatinase/aminopeptidase-like"/>
</dbReference>
<feature type="region of interest" description="Disordered" evidence="1">
    <location>
        <begin position="251"/>
        <end position="274"/>
    </location>
</feature>
<organism evidence="4 5">
    <name type="scientific">Christiangramia gaetbulicola</name>
    <dbReference type="NCBI Taxonomy" id="703340"/>
    <lineage>
        <taxon>Bacteria</taxon>
        <taxon>Pseudomonadati</taxon>
        <taxon>Bacteroidota</taxon>
        <taxon>Flavobacteriia</taxon>
        <taxon>Flavobacteriales</taxon>
        <taxon>Flavobacteriaceae</taxon>
        <taxon>Christiangramia</taxon>
    </lineage>
</organism>
<keyword evidence="4" id="KW-0378">Hydrolase</keyword>
<evidence type="ECO:0000256" key="1">
    <source>
        <dbReference type="SAM" id="MobiDB-lite"/>
    </source>
</evidence>
<dbReference type="Pfam" id="PF00557">
    <property type="entry name" value="Peptidase_M24"/>
    <property type="match status" value="1"/>
</dbReference>
<feature type="chain" id="PRO_5015761720" evidence="2">
    <location>
        <begin position="24"/>
        <end position="450"/>
    </location>
</feature>
<comment type="caution">
    <text evidence="4">The sequence shown here is derived from an EMBL/GenBank/DDBJ whole genome shotgun (WGS) entry which is preliminary data.</text>
</comment>
<proteinExistence type="predicted"/>
<evidence type="ECO:0000259" key="3">
    <source>
        <dbReference type="Pfam" id="PF00557"/>
    </source>
</evidence>
<dbReference type="PANTHER" id="PTHR46112:SF8">
    <property type="entry name" value="CYTOPLASMIC PEPTIDASE PEPQ-RELATED"/>
    <property type="match status" value="1"/>
</dbReference>
<dbReference type="EMBL" id="QBKQ01000001">
    <property type="protein sequence ID" value="PTX44363.1"/>
    <property type="molecule type" value="Genomic_DNA"/>
</dbReference>
<accession>A0A2T6AKL2</accession>
<reference evidence="4 5" key="1">
    <citation type="submission" date="2018-04" db="EMBL/GenBank/DDBJ databases">
        <title>Genomic Encyclopedia of Archaeal and Bacterial Type Strains, Phase II (KMG-II): from individual species to whole genera.</title>
        <authorList>
            <person name="Goeker M."/>
        </authorList>
    </citation>
    <scope>NUCLEOTIDE SEQUENCE [LARGE SCALE GENOMIC DNA]</scope>
    <source>
        <strain evidence="4 5">DSM 23082</strain>
    </source>
</reference>
<feature type="signal peptide" evidence="2">
    <location>
        <begin position="1"/>
        <end position="23"/>
    </location>
</feature>
<keyword evidence="5" id="KW-1185">Reference proteome</keyword>
<evidence type="ECO:0000256" key="2">
    <source>
        <dbReference type="SAM" id="SignalP"/>
    </source>
</evidence>
<dbReference type="RefSeq" id="WP_245889636.1">
    <property type="nucleotide sequence ID" value="NZ_QBKQ01000001.1"/>
</dbReference>
<dbReference type="PROSITE" id="PS51257">
    <property type="entry name" value="PROKAR_LIPOPROTEIN"/>
    <property type="match status" value="1"/>
</dbReference>
<keyword evidence="4" id="KW-0645">Protease</keyword>
<name>A0A2T6AKL2_9FLAO</name>
<evidence type="ECO:0000313" key="4">
    <source>
        <dbReference type="EMBL" id="PTX44363.1"/>
    </source>
</evidence>
<dbReference type="InterPro" id="IPR000994">
    <property type="entry name" value="Pept_M24"/>
</dbReference>
<dbReference type="AlphaFoldDB" id="A0A2T6AKL2"/>
<protein>
    <submittedName>
        <fullName evidence="4">Xaa-Pro aminopeptidase</fullName>
    </submittedName>
</protein>
<dbReference type="Gene3D" id="3.90.230.10">
    <property type="entry name" value="Creatinase/methionine aminopeptidase superfamily"/>
    <property type="match status" value="1"/>
</dbReference>
<dbReference type="GO" id="GO:0004177">
    <property type="term" value="F:aminopeptidase activity"/>
    <property type="evidence" value="ECO:0007669"/>
    <property type="project" value="UniProtKB-KW"/>
</dbReference>
<evidence type="ECO:0000313" key="5">
    <source>
        <dbReference type="Proteomes" id="UP000244174"/>
    </source>
</evidence>
<sequence length="450" mass="49888">MNKFLLPALLLLTILFSCNNQKAQEDMSSETRENTGNTISWGKNPWPEIRKQRINKLLPKALKAAEVDCWLVICRENNNDPIAHHIGGENAGGTAAFLFYNDENGFHSLVFSPSGESKALDDLNIHDSVASVERNESAMKQAATFIQEKDFKTIAVNSSQTNSMADGLSYTQRQELEAYLGDHAKRLTPSTEMVYEWLAIKLPEEVEILKKAATLTAEWQVEAYQQVVPGESTDADIARFLKKKMAENGVTDGWAADQNPNVNSGPDRGHSHATDKVIMPGDVIQIDFGIKVYDRWVSDIQRFAYVLKDGEKEAPKDIKHYWESAKTGNRAALAAMKPGTKGVEVDRAQRVLMKEAGSEYVMWSTGHPVGYVAHDVGPNLGGSQASHVRPAAEKELKPGMTFAFDGFHAWKLPDGNLKTISVEEMAVVTQDGAEYLIEPQEELVLIKGRK</sequence>
<dbReference type="SUPFAM" id="SSF55920">
    <property type="entry name" value="Creatinase/aminopeptidase"/>
    <property type="match status" value="1"/>
</dbReference>
<dbReference type="Proteomes" id="UP000244174">
    <property type="component" value="Unassembled WGS sequence"/>
</dbReference>
<keyword evidence="4" id="KW-0031">Aminopeptidase</keyword>
<keyword evidence="2" id="KW-0732">Signal</keyword>
<feature type="domain" description="Peptidase M24" evidence="3">
    <location>
        <begin position="208"/>
        <end position="429"/>
    </location>
</feature>
<dbReference type="PANTHER" id="PTHR46112">
    <property type="entry name" value="AMINOPEPTIDASE"/>
    <property type="match status" value="1"/>
</dbReference>